<organism evidence="1 2">
    <name type="scientific">Prochlorococcus marinus (strain NATL1A)</name>
    <dbReference type="NCBI Taxonomy" id="167555"/>
    <lineage>
        <taxon>Bacteria</taxon>
        <taxon>Bacillati</taxon>
        <taxon>Cyanobacteriota</taxon>
        <taxon>Cyanophyceae</taxon>
        <taxon>Synechococcales</taxon>
        <taxon>Prochlorococcaceae</taxon>
        <taxon>Prochlorococcus</taxon>
    </lineage>
</organism>
<evidence type="ECO:0000313" key="2">
    <source>
        <dbReference type="Proteomes" id="UP000002592"/>
    </source>
</evidence>
<proteinExistence type="predicted"/>
<sequence>MGWEINAKQVQPARIIEIKTIEIKAEYIALIIVLIIREL</sequence>
<evidence type="ECO:0000313" key="1">
    <source>
        <dbReference type="EMBL" id="ABM75853.1"/>
    </source>
</evidence>
<reference evidence="2" key="1">
    <citation type="journal article" date="2007" name="PLoS Genet.">
        <title>Patterns and implications of gene gain and loss in the evolution of Prochlorococcus.</title>
        <authorList>
            <person name="Kettler G.C."/>
            <person name="Martiny A.C."/>
            <person name="Huang K."/>
            <person name="Zucker J."/>
            <person name="Coleman M.L."/>
            <person name="Rodrigue S."/>
            <person name="Chen F."/>
            <person name="Lapidus A."/>
            <person name="Ferriera S."/>
            <person name="Johnson J."/>
            <person name="Steglich C."/>
            <person name="Church G.M."/>
            <person name="Richardson P."/>
            <person name="Chisholm S.W."/>
        </authorList>
    </citation>
    <scope>NUCLEOTIDE SEQUENCE [LARGE SCALE GENOMIC DNA]</scope>
    <source>
        <strain evidence="2">NATL1A</strain>
    </source>
</reference>
<accession>A2C2Z3</accession>
<dbReference type="KEGG" id="pme:NATL1_12951"/>
<dbReference type="Proteomes" id="UP000002592">
    <property type="component" value="Chromosome"/>
</dbReference>
<gene>
    <name evidence="1" type="ordered locus">NATL1_12951</name>
</gene>
<name>A2C2Z3_PROM1</name>
<protein>
    <submittedName>
        <fullName evidence="1">Uncharacterized protein</fullName>
    </submittedName>
</protein>
<dbReference type="HOGENOM" id="CLU_3315217_0_0_3"/>
<dbReference type="EMBL" id="CP000553">
    <property type="protein sequence ID" value="ABM75853.1"/>
    <property type="molecule type" value="Genomic_DNA"/>
</dbReference>
<dbReference type="AlphaFoldDB" id="A2C2Z3"/>